<feature type="transmembrane region" description="Helical" evidence="9">
    <location>
        <begin position="51"/>
        <end position="74"/>
    </location>
</feature>
<evidence type="ECO:0000313" key="12">
    <source>
        <dbReference type="Proteomes" id="UP000203464"/>
    </source>
</evidence>
<dbReference type="NCBIfam" id="TIGR01726">
    <property type="entry name" value="HEQRo_perm_3TM"/>
    <property type="match status" value="1"/>
</dbReference>
<keyword evidence="4" id="KW-1003">Cell membrane</keyword>
<keyword evidence="6" id="KW-0029">Amino-acid transport</keyword>
<dbReference type="InterPro" id="IPR043429">
    <property type="entry name" value="ArtM/GltK/GlnP/TcyL/YhdX-like"/>
</dbReference>
<dbReference type="Proteomes" id="UP000203464">
    <property type="component" value="Unassembled WGS sequence"/>
</dbReference>
<evidence type="ECO:0000259" key="10">
    <source>
        <dbReference type="PROSITE" id="PS50928"/>
    </source>
</evidence>
<accession>A0A238K2M2</accession>
<reference evidence="12" key="1">
    <citation type="submission" date="2017-05" db="EMBL/GenBank/DDBJ databases">
        <authorList>
            <person name="Rodrigo-Torres L."/>
            <person name="Arahal R. D."/>
            <person name="Lucena T."/>
        </authorList>
    </citation>
    <scope>NUCLEOTIDE SEQUENCE [LARGE SCALE GENOMIC DNA]</scope>
    <source>
        <strain evidence="12">CECT 8868</strain>
    </source>
</reference>
<feature type="transmembrane region" description="Helical" evidence="9">
    <location>
        <begin position="189"/>
        <end position="210"/>
    </location>
</feature>
<keyword evidence="3 9" id="KW-0813">Transport</keyword>
<dbReference type="RefSeq" id="WP_093995748.1">
    <property type="nucleotide sequence ID" value="NZ_FXYD01000002.1"/>
</dbReference>
<dbReference type="InterPro" id="IPR010065">
    <property type="entry name" value="AA_ABC_transptr_permease_3TM"/>
</dbReference>
<evidence type="ECO:0000256" key="4">
    <source>
        <dbReference type="ARBA" id="ARBA00022475"/>
    </source>
</evidence>
<dbReference type="CDD" id="cd06261">
    <property type="entry name" value="TM_PBP2"/>
    <property type="match status" value="1"/>
</dbReference>
<evidence type="ECO:0000256" key="9">
    <source>
        <dbReference type="RuleBase" id="RU363032"/>
    </source>
</evidence>
<comment type="subcellular location">
    <subcellularLocation>
        <location evidence="1">Cell inner membrane</location>
        <topology evidence="1">Multi-pass membrane protein</topology>
    </subcellularLocation>
    <subcellularLocation>
        <location evidence="9">Cell membrane</location>
        <topology evidence="9">Multi-pass membrane protein</topology>
    </subcellularLocation>
</comment>
<keyword evidence="5 9" id="KW-0812">Transmembrane</keyword>
<keyword evidence="7 9" id="KW-1133">Transmembrane helix</keyword>
<feature type="transmembrane region" description="Helical" evidence="9">
    <location>
        <begin position="20"/>
        <end position="44"/>
    </location>
</feature>
<dbReference type="Gene3D" id="1.10.3720.10">
    <property type="entry name" value="MetI-like"/>
    <property type="match status" value="1"/>
</dbReference>
<dbReference type="AlphaFoldDB" id="A0A238K2M2"/>
<feature type="transmembrane region" description="Helical" evidence="9">
    <location>
        <begin position="86"/>
        <end position="105"/>
    </location>
</feature>
<dbReference type="SUPFAM" id="SSF161098">
    <property type="entry name" value="MetI-like"/>
    <property type="match status" value="1"/>
</dbReference>
<dbReference type="PANTHER" id="PTHR30614">
    <property type="entry name" value="MEMBRANE COMPONENT OF AMINO ACID ABC TRANSPORTER"/>
    <property type="match status" value="1"/>
</dbReference>
<organism evidence="11 12">
    <name type="scientific">Octadecabacter ascidiaceicola</name>
    <dbReference type="NCBI Taxonomy" id="1655543"/>
    <lineage>
        <taxon>Bacteria</taxon>
        <taxon>Pseudomonadati</taxon>
        <taxon>Pseudomonadota</taxon>
        <taxon>Alphaproteobacteria</taxon>
        <taxon>Rhodobacterales</taxon>
        <taxon>Roseobacteraceae</taxon>
        <taxon>Octadecabacter</taxon>
    </lineage>
</organism>
<sequence length="225" mass="24568">MNNLTLTFTANDFMLMLQGAGITFVLTIVSGFFGSLIGFIIGWGRSLGLWWLYYLLGLFIEVVRSVPLIIQFVLFNSFLAIAGYPIDPFTSGIITLSIYIAAYVAEVVKAGIDAVPPTMVKAARGLGMSYFQCFRFVVVPIGTRSVLPSWTGLMLGLMKDTSLIAVLGASPPELLRSSQIIITRIQEPLAILIGAGAFYFIMCHFITVAVQRYETSWASKGKVTA</sequence>
<dbReference type="InterPro" id="IPR000515">
    <property type="entry name" value="MetI-like"/>
</dbReference>
<proteinExistence type="inferred from homology"/>
<dbReference type="OrthoDB" id="9814902at2"/>
<keyword evidence="8 9" id="KW-0472">Membrane</keyword>
<evidence type="ECO:0000256" key="6">
    <source>
        <dbReference type="ARBA" id="ARBA00022970"/>
    </source>
</evidence>
<evidence type="ECO:0000313" key="11">
    <source>
        <dbReference type="EMBL" id="SMX37139.1"/>
    </source>
</evidence>
<dbReference type="PROSITE" id="PS50928">
    <property type="entry name" value="ABC_TM1"/>
    <property type="match status" value="1"/>
</dbReference>
<dbReference type="Pfam" id="PF00528">
    <property type="entry name" value="BPD_transp_1"/>
    <property type="match status" value="1"/>
</dbReference>
<dbReference type="PANTHER" id="PTHR30614:SF0">
    <property type="entry name" value="L-CYSTINE TRANSPORT SYSTEM PERMEASE PROTEIN TCYL"/>
    <property type="match status" value="1"/>
</dbReference>
<evidence type="ECO:0000256" key="5">
    <source>
        <dbReference type="ARBA" id="ARBA00022692"/>
    </source>
</evidence>
<evidence type="ECO:0000256" key="8">
    <source>
        <dbReference type="ARBA" id="ARBA00023136"/>
    </source>
</evidence>
<gene>
    <name evidence="11" type="primary">yecS_2</name>
    <name evidence="11" type="ORF">OCA8868_01293</name>
</gene>
<evidence type="ECO:0000256" key="1">
    <source>
        <dbReference type="ARBA" id="ARBA00004429"/>
    </source>
</evidence>
<evidence type="ECO:0000256" key="7">
    <source>
        <dbReference type="ARBA" id="ARBA00022989"/>
    </source>
</evidence>
<dbReference type="EMBL" id="FXYD01000002">
    <property type="protein sequence ID" value="SMX37139.1"/>
    <property type="molecule type" value="Genomic_DNA"/>
</dbReference>
<dbReference type="GO" id="GO:0043190">
    <property type="term" value="C:ATP-binding cassette (ABC) transporter complex"/>
    <property type="evidence" value="ECO:0007669"/>
    <property type="project" value="InterPro"/>
</dbReference>
<dbReference type="GO" id="GO:0015184">
    <property type="term" value="F:L-cystine transmembrane transporter activity"/>
    <property type="evidence" value="ECO:0007669"/>
    <property type="project" value="TreeGrafter"/>
</dbReference>
<protein>
    <submittedName>
        <fullName evidence="11">Inner membrane amino-acid ABC transporter permease protein YecS</fullName>
    </submittedName>
</protein>
<dbReference type="InterPro" id="IPR035906">
    <property type="entry name" value="MetI-like_sf"/>
</dbReference>
<name>A0A238K2M2_9RHOB</name>
<keyword evidence="12" id="KW-1185">Reference proteome</keyword>
<feature type="domain" description="ABC transmembrane type-1" evidence="10">
    <location>
        <begin position="20"/>
        <end position="210"/>
    </location>
</feature>
<evidence type="ECO:0000256" key="3">
    <source>
        <dbReference type="ARBA" id="ARBA00022448"/>
    </source>
</evidence>
<evidence type="ECO:0000256" key="2">
    <source>
        <dbReference type="ARBA" id="ARBA00010072"/>
    </source>
</evidence>
<comment type="similarity">
    <text evidence="2">Belongs to the binding-protein-dependent transport system permease family. HisMQ subfamily.</text>
</comment>